<organism evidence="2 3">
    <name type="scientific">Pricia antarctica</name>
    <dbReference type="NCBI Taxonomy" id="641691"/>
    <lineage>
        <taxon>Bacteria</taxon>
        <taxon>Pseudomonadati</taxon>
        <taxon>Bacteroidota</taxon>
        <taxon>Flavobacteriia</taxon>
        <taxon>Flavobacteriales</taxon>
        <taxon>Flavobacteriaceae</taxon>
        <taxon>Pricia</taxon>
    </lineage>
</organism>
<dbReference type="AlphaFoldDB" id="A0A1G6ZLY6"/>
<keyword evidence="1" id="KW-0472">Membrane</keyword>
<evidence type="ECO:0000313" key="3">
    <source>
        <dbReference type="Proteomes" id="UP000199109"/>
    </source>
</evidence>
<proteinExistence type="predicted"/>
<evidence type="ECO:0000256" key="1">
    <source>
        <dbReference type="SAM" id="Phobius"/>
    </source>
</evidence>
<keyword evidence="1" id="KW-1133">Transmembrane helix</keyword>
<keyword evidence="3" id="KW-1185">Reference proteome</keyword>
<sequence>MKLLVKIKKGPKKANLYNKLKGEAFWAKSDPSTPLRATSLAVSLSTAPWVTYLEFPVLNIVKTYIRKIIRRFNFHVLNGLFIILLLKILLVSF</sequence>
<reference evidence="2 3" key="1">
    <citation type="submission" date="2016-10" db="EMBL/GenBank/DDBJ databases">
        <authorList>
            <person name="de Groot N.N."/>
        </authorList>
    </citation>
    <scope>NUCLEOTIDE SEQUENCE [LARGE SCALE GENOMIC DNA]</scope>
    <source>
        <strain evidence="2 3">DSM 23421</strain>
    </source>
</reference>
<feature type="transmembrane region" description="Helical" evidence="1">
    <location>
        <begin position="72"/>
        <end position="90"/>
    </location>
</feature>
<gene>
    <name evidence="2" type="ORF">SAMN05421636_10314</name>
</gene>
<evidence type="ECO:0000313" key="2">
    <source>
        <dbReference type="EMBL" id="SDE03668.1"/>
    </source>
</evidence>
<accession>A0A1G6ZLY6</accession>
<dbReference type="EMBL" id="FNAO01000003">
    <property type="protein sequence ID" value="SDE03668.1"/>
    <property type="molecule type" value="Genomic_DNA"/>
</dbReference>
<protein>
    <submittedName>
        <fullName evidence="2">Uncharacterized protein</fullName>
    </submittedName>
</protein>
<dbReference type="Proteomes" id="UP000199109">
    <property type="component" value="Unassembled WGS sequence"/>
</dbReference>
<name>A0A1G6ZLY6_9FLAO</name>
<keyword evidence="1" id="KW-0812">Transmembrane</keyword>